<gene>
    <name evidence="1" type="ORF">F2Q68_00019410</name>
</gene>
<name>A0A8S9FZC6_BRACR</name>
<organism evidence="1 2">
    <name type="scientific">Brassica cretica</name>
    <name type="common">Mustard</name>
    <dbReference type="NCBI Taxonomy" id="69181"/>
    <lineage>
        <taxon>Eukaryota</taxon>
        <taxon>Viridiplantae</taxon>
        <taxon>Streptophyta</taxon>
        <taxon>Embryophyta</taxon>
        <taxon>Tracheophyta</taxon>
        <taxon>Spermatophyta</taxon>
        <taxon>Magnoliopsida</taxon>
        <taxon>eudicotyledons</taxon>
        <taxon>Gunneridae</taxon>
        <taxon>Pentapetalae</taxon>
        <taxon>rosids</taxon>
        <taxon>malvids</taxon>
        <taxon>Brassicales</taxon>
        <taxon>Brassicaceae</taxon>
        <taxon>Brassiceae</taxon>
        <taxon>Brassica</taxon>
    </lineage>
</organism>
<dbReference type="AlphaFoldDB" id="A0A8S9FZC6"/>
<proteinExistence type="predicted"/>
<reference evidence="1" key="1">
    <citation type="submission" date="2019-12" db="EMBL/GenBank/DDBJ databases">
        <title>Genome sequencing and annotation of Brassica cretica.</title>
        <authorList>
            <person name="Studholme D.J."/>
            <person name="Sarris P.F."/>
        </authorList>
    </citation>
    <scope>NUCLEOTIDE SEQUENCE</scope>
    <source>
        <strain evidence="1">PFS-001/15</strain>
        <tissue evidence="1">Leaf</tissue>
    </source>
</reference>
<dbReference type="EMBL" id="QGKW02002228">
    <property type="protein sequence ID" value="KAF2538414.1"/>
    <property type="molecule type" value="Genomic_DNA"/>
</dbReference>
<evidence type="ECO:0000313" key="1">
    <source>
        <dbReference type="EMBL" id="KAF2538414.1"/>
    </source>
</evidence>
<comment type="caution">
    <text evidence="1">The sequence shown here is derived from an EMBL/GenBank/DDBJ whole genome shotgun (WGS) entry which is preliminary data.</text>
</comment>
<accession>A0A8S9FZC6</accession>
<dbReference type="Proteomes" id="UP000712281">
    <property type="component" value="Unassembled WGS sequence"/>
</dbReference>
<sequence length="177" mass="20406">MGLSEDSVRDFTVFLGYLYMVYQLQMVGYSLVSVKGVAEGFKDIDLCGVRLNRLRCQIEIDLGWKHVCFGFPAWDSVVVCFGFSKHMRGRTNGSTGYHGSRVVIKVLQELQVSIDISWKLWRRGISRFVVTITVGEIMMRDLQGMQRYLQEREDSLKLQQEGCTCGRVCDQQCWRLI</sequence>
<protein>
    <submittedName>
        <fullName evidence="1">Uncharacterized protein</fullName>
    </submittedName>
</protein>
<evidence type="ECO:0000313" key="2">
    <source>
        <dbReference type="Proteomes" id="UP000712281"/>
    </source>
</evidence>